<dbReference type="Pfam" id="PF00754">
    <property type="entry name" value="F5_F8_type_C"/>
    <property type="match status" value="1"/>
</dbReference>
<dbReference type="RefSeq" id="WP_258400230.1">
    <property type="nucleotide sequence ID" value="NZ_PYAG01000001.1"/>
</dbReference>
<evidence type="ECO:0000313" key="4">
    <source>
        <dbReference type="Proteomes" id="UP000249419"/>
    </source>
</evidence>
<evidence type="ECO:0000256" key="1">
    <source>
        <dbReference type="SAM" id="MobiDB-lite"/>
    </source>
</evidence>
<comment type="caution">
    <text evidence="3">The sequence shown here is derived from an EMBL/GenBank/DDBJ whole genome shotgun (WGS) entry which is preliminary data.</text>
</comment>
<accession>A0A328NV23</accession>
<dbReference type="Gene3D" id="2.60.120.260">
    <property type="entry name" value="Galactose-binding domain-like"/>
    <property type="match status" value="1"/>
</dbReference>
<evidence type="ECO:0000313" key="3">
    <source>
        <dbReference type="EMBL" id="RAO39157.1"/>
    </source>
</evidence>
<dbReference type="AlphaFoldDB" id="A0A328NV23"/>
<dbReference type="PROSITE" id="PS50022">
    <property type="entry name" value="FA58C_3"/>
    <property type="match status" value="1"/>
</dbReference>
<dbReference type="InterPro" id="IPR008979">
    <property type="entry name" value="Galactose-bd-like_sf"/>
</dbReference>
<dbReference type="SUPFAM" id="SSF49785">
    <property type="entry name" value="Galactose-binding domain-like"/>
    <property type="match status" value="1"/>
</dbReference>
<feature type="domain" description="F5/8 type C" evidence="2">
    <location>
        <begin position="1"/>
        <end position="107"/>
    </location>
</feature>
<name>A0A328NV23_9ACTN</name>
<reference evidence="3 4" key="1">
    <citation type="submission" date="2018-03" db="EMBL/GenBank/DDBJ databases">
        <title>Defining the species Micromonospora saelicesensis and Micromonospora noduli under the framework of genomics.</title>
        <authorList>
            <person name="Riesco R."/>
            <person name="Trujillo M.E."/>
        </authorList>
    </citation>
    <scope>NUCLEOTIDE SEQUENCE [LARGE SCALE GENOMIC DNA]</scope>
    <source>
        <strain evidence="3 4">PSN13</strain>
    </source>
</reference>
<organism evidence="3 4">
    <name type="scientific">Micromonospora saelicesensis</name>
    <dbReference type="NCBI Taxonomy" id="285676"/>
    <lineage>
        <taxon>Bacteria</taxon>
        <taxon>Bacillati</taxon>
        <taxon>Actinomycetota</taxon>
        <taxon>Actinomycetes</taxon>
        <taxon>Micromonosporales</taxon>
        <taxon>Micromonosporaceae</taxon>
        <taxon>Micromonospora</taxon>
    </lineage>
</organism>
<protein>
    <submittedName>
        <fullName evidence="3">Beta-galactosidase</fullName>
    </submittedName>
</protein>
<sequence length="150" mass="16062">MATNVFDGNISTIWHTKYTGGNAPMPHVIQINLGASYSVSGIRYLPRQDGGSGAANGRIGQYEVYVSTDGVTWGTAVATGTFANNASQKEVRFTAKSGQYLRLRALSEVNATRGPPPRRPMPSTDRHTQGACGIAPEAPCCARSRARYLD</sequence>
<dbReference type="InterPro" id="IPR000421">
    <property type="entry name" value="FA58C"/>
</dbReference>
<feature type="region of interest" description="Disordered" evidence="1">
    <location>
        <begin position="108"/>
        <end position="134"/>
    </location>
</feature>
<gene>
    <name evidence="3" type="ORF">PSN13_00181</name>
</gene>
<dbReference type="EMBL" id="PYAG01000001">
    <property type="protein sequence ID" value="RAO39157.1"/>
    <property type="molecule type" value="Genomic_DNA"/>
</dbReference>
<evidence type="ECO:0000259" key="2">
    <source>
        <dbReference type="PROSITE" id="PS50022"/>
    </source>
</evidence>
<proteinExistence type="predicted"/>
<dbReference type="Proteomes" id="UP000249419">
    <property type="component" value="Unassembled WGS sequence"/>
</dbReference>